<dbReference type="InterPro" id="IPR018752">
    <property type="entry name" value="DabA"/>
</dbReference>
<comment type="similarity">
    <text evidence="6">Belongs to the inorganic carbon transporter (TC 9.A.2) DabA family.</text>
</comment>
<sequence length="886" mass="95952">MTTSPATDVTADVATQLAAVRTEIADAAGFLAPTWPLADFIAVNPMAGLMDRPFTEAATVAADLLGARVTPDEPWLRAAWRCGRITDDDLRAVLARRHPAALRRGPLTLGSRAYDPVDLLVADLHQGVTSPPPRRQAGTAAEALDPDLAALLNTHTIQWCGAYLDDGQSTWRMPGRDRGFYPAWRTLATHDATLPRPVRARLRHLPERAEHAIVQALTALGVPDNQRTRYLQAHLACLPGFAAHIRWQGQRPDSGIDLVDYLALRLATEAAALASAHPHGTAWASASASRIDTRQATVAPAARADHLLGALEVTDTDAAQRTALAALLDHLPLEQRALVWLDAYEDHYRGQLLRTLDRHQPEQTDAPPRAQVVCCIDPRSEGLRRHLEALGNYQTLGFAGFFAVAMRYRDLAGGAARAQCPGPITPQYAVTEKPVAGRQRAAERSLAGRRAGAAADHALHAAKDDLLAPFVLAESAGWLAGPLAAAKTFAPRAAGATRAWWARRIAPDPPTEISITDAFTPGERAATAETILTLMGLTSGFARLVVFCGHRAHTDNNPYQAALDCGACGGHPGGPNARTAAALLNDPQVRQHLASRGITVPDDTWFVPAEHNTTTDTVRLLDPHLLPDTHRRDADMLTADLRTAGTRLAAERCATLPGAPTRPRPRRAARHTRARAHDWAQVFPEWGLADNAAFLVAPRALTRGVNLHSRVFLHDYHPGLDPAGTVLETILTAPLVVAHWINSQYYFATVDPHAFGAGSKTLHNVTGGGLGVMSGPTSDLLPGLPWQSLTDGHHTRHEPQRLLAIVQAPLPRLDTLIARNTVLQHMFDHDWVGLTAREHPDQPWSRYTPTGWQPWRPATADQDGSRLPSPAAFITSNATAEERRPR</sequence>
<gene>
    <name evidence="6" type="primary">dabA</name>
    <name evidence="8" type="ORF">BKA15_003451</name>
</gene>
<feature type="binding site" evidence="6">
    <location>
        <position position="565"/>
    </location>
    <ligand>
        <name>Zn(2+)</name>
        <dbReference type="ChEBI" id="CHEBI:29105"/>
    </ligand>
</feature>
<accession>A0A7Y9LBU7</accession>
<keyword evidence="1 6" id="KW-0813">Transport</keyword>
<keyword evidence="4 6" id="KW-0862">Zinc</keyword>
<reference evidence="8 9" key="1">
    <citation type="submission" date="2020-07" db="EMBL/GenBank/DDBJ databases">
        <title>Sequencing the genomes of 1000 actinobacteria strains.</title>
        <authorList>
            <person name="Klenk H.-P."/>
        </authorList>
    </citation>
    <scope>NUCLEOTIDE SEQUENCE [LARGE SCALE GENOMIC DNA]</scope>
    <source>
        <strain evidence="8 9">DSM 22083</strain>
    </source>
</reference>
<dbReference type="HAMAP" id="MF_01871">
    <property type="entry name" value="DabA"/>
    <property type="match status" value="1"/>
</dbReference>
<feature type="binding site" evidence="6">
    <location>
        <position position="375"/>
    </location>
    <ligand>
        <name>Zn(2+)</name>
        <dbReference type="ChEBI" id="CHEBI:29105"/>
    </ligand>
</feature>
<evidence type="ECO:0000256" key="1">
    <source>
        <dbReference type="ARBA" id="ARBA00022448"/>
    </source>
</evidence>
<dbReference type="Proteomes" id="UP000569914">
    <property type="component" value="Unassembled WGS sequence"/>
</dbReference>
<dbReference type="EMBL" id="JACCBU010000001">
    <property type="protein sequence ID" value="NYE72122.1"/>
    <property type="molecule type" value="Genomic_DNA"/>
</dbReference>
<evidence type="ECO:0000313" key="9">
    <source>
        <dbReference type="Proteomes" id="UP000569914"/>
    </source>
</evidence>
<dbReference type="GO" id="GO:0005886">
    <property type="term" value="C:plasma membrane"/>
    <property type="evidence" value="ECO:0007669"/>
    <property type="project" value="UniProtKB-SubCell"/>
</dbReference>
<organism evidence="8 9">
    <name type="scientific">Microlunatus parietis</name>
    <dbReference type="NCBI Taxonomy" id="682979"/>
    <lineage>
        <taxon>Bacteria</taxon>
        <taxon>Bacillati</taxon>
        <taxon>Actinomycetota</taxon>
        <taxon>Actinomycetes</taxon>
        <taxon>Propionibacteriales</taxon>
        <taxon>Propionibacteriaceae</taxon>
        <taxon>Microlunatus</taxon>
    </lineage>
</organism>
<evidence type="ECO:0000256" key="3">
    <source>
        <dbReference type="ARBA" id="ARBA00022723"/>
    </source>
</evidence>
<dbReference type="RefSeq" id="WP_179752726.1">
    <property type="nucleotide sequence ID" value="NZ_JACCBU010000001.1"/>
</dbReference>
<dbReference type="PANTHER" id="PTHR38344">
    <property type="entry name" value="UPF0753 PROTEIN AQ_863"/>
    <property type="match status" value="1"/>
</dbReference>
<evidence type="ECO:0000256" key="7">
    <source>
        <dbReference type="SAM" id="MobiDB-lite"/>
    </source>
</evidence>
<keyword evidence="2 6" id="KW-1003">Cell membrane</keyword>
<keyword evidence="3 6" id="KW-0479">Metal-binding</keyword>
<feature type="binding site" evidence="6">
    <location>
        <position position="550"/>
    </location>
    <ligand>
        <name>Zn(2+)</name>
        <dbReference type="ChEBI" id="CHEBI:29105"/>
    </ligand>
</feature>
<protein>
    <recommendedName>
        <fullName evidence="6">Probable inorganic carbon transporter subunit DabA</fullName>
    </recommendedName>
</protein>
<comment type="subunit">
    <text evidence="6">Forms a complex with DabB.</text>
</comment>
<evidence type="ECO:0000256" key="5">
    <source>
        <dbReference type="ARBA" id="ARBA00023136"/>
    </source>
</evidence>
<name>A0A7Y9LBU7_9ACTN</name>
<feature type="region of interest" description="Disordered" evidence="7">
    <location>
        <begin position="845"/>
        <end position="886"/>
    </location>
</feature>
<dbReference type="GO" id="GO:0008270">
    <property type="term" value="F:zinc ion binding"/>
    <property type="evidence" value="ECO:0007669"/>
    <property type="project" value="UniProtKB-UniRule"/>
</dbReference>
<feature type="binding site" evidence="6">
    <location>
        <position position="377"/>
    </location>
    <ligand>
        <name>Zn(2+)</name>
        <dbReference type="ChEBI" id="CHEBI:29105"/>
    </ligand>
</feature>
<evidence type="ECO:0000256" key="4">
    <source>
        <dbReference type="ARBA" id="ARBA00022833"/>
    </source>
</evidence>
<evidence type="ECO:0000256" key="6">
    <source>
        <dbReference type="HAMAP-Rule" id="MF_01871"/>
    </source>
</evidence>
<proteinExistence type="inferred from homology"/>
<dbReference type="Pfam" id="PF10070">
    <property type="entry name" value="DabA"/>
    <property type="match status" value="1"/>
</dbReference>
<evidence type="ECO:0000256" key="2">
    <source>
        <dbReference type="ARBA" id="ARBA00022475"/>
    </source>
</evidence>
<dbReference type="PANTHER" id="PTHR38344:SF1">
    <property type="entry name" value="INORGANIC CARBON TRANSPORTER SUBUNIT DABA-RELATED"/>
    <property type="match status" value="1"/>
</dbReference>
<comment type="function">
    <text evidence="6">Part of an energy-coupled inorganic carbon pump.</text>
</comment>
<comment type="cofactor">
    <cofactor evidence="6">
        <name>Zn(2+)</name>
        <dbReference type="ChEBI" id="CHEBI:29105"/>
    </cofactor>
</comment>
<keyword evidence="5 6" id="KW-0472">Membrane</keyword>
<dbReference type="AlphaFoldDB" id="A0A7Y9LBU7"/>
<comment type="subcellular location">
    <subcellularLocation>
        <location evidence="6">Cell membrane</location>
        <topology evidence="6">Peripheral membrane protein</topology>
    </subcellularLocation>
</comment>
<comment type="caution">
    <text evidence="8">The sequence shown here is derived from an EMBL/GenBank/DDBJ whole genome shotgun (WGS) entry which is preliminary data.</text>
</comment>
<keyword evidence="9" id="KW-1185">Reference proteome</keyword>
<evidence type="ECO:0000313" key="8">
    <source>
        <dbReference type="EMBL" id="NYE72122.1"/>
    </source>
</evidence>